<dbReference type="InterPro" id="IPR050090">
    <property type="entry name" value="Tyrosine_recombinase_XerCD"/>
</dbReference>
<dbReference type="InterPro" id="IPR010998">
    <property type="entry name" value="Integrase_recombinase_N"/>
</dbReference>
<dbReference type="Proteomes" id="UP000469424">
    <property type="component" value="Unassembled WGS sequence"/>
</dbReference>
<dbReference type="Gene3D" id="1.10.443.10">
    <property type="entry name" value="Intergrase catalytic core"/>
    <property type="match status" value="1"/>
</dbReference>
<dbReference type="GO" id="GO:0015074">
    <property type="term" value="P:DNA integration"/>
    <property type="evidence" value="ECO:0007669"/>
    <property type="project" value="UniProtKB-KW"/>
</dbReference>
<dbReference type="Pfam" id="PF02899">
    <property type="entry name" value="Phage_int_SAM_1"/>
    <property type="match status" value="1"/>
</dbReference>
<comment type="function">
    <text evidence="1">Site-specific tyrosine recombinase, which acts by catalyzing the cutting and rejoining of the recombining DNA molecules.</text>
</comment>
<dbReference type="Pfam" id="PF00589">
    <property type="entry name" value="Phage_integrase"/>
    <property type="match status" value="1"/>
</dbReference>
<evidence type="ECO:0000256" key="4">
    <source>
        <dbReference type="ARBA" id="ARBA00023125"/>
    </source>
</evidence>
<evidence type="ECO:0000313" key="10">
    <source>
        <dbReference type="Proteomes" id="UP000469424"/>
    </source>
</evidence>
<dbReference type="EMBL" id="VUNA01000008">
    <property type="protein sequence ID" value="MST70746.1"/>
    <property type="molecule type" value="Genomic_DNA"/>
</dbReference>
<gene>
    <name evidence="9" type="ORF">FYJ65_05225</name>
</gene>
<accession>A0A6N7XLC9</accession>
<dbReference type="InterPro" id="IPR004107">
    <property type="entry name" value="Integrase_SAM-like_N"/>
</dbReference>
<evidence type="ECO:0000256" key="2">
    <source>
        <dbReference type="ARBA" id="ARBA00008857"/>
    </source>
</evidence>
<dbReference type="InterPro" id="IPR044068">
    <property type="entry name" value="CB"/>
</dbReference>
<evidence type="ECO:0000256" key="5">
    <source>
        <dbReference type="ARBA" id="ARBA00023172"/>
    </source>
</evidence>
<comment type="caution">
    <text evidence="9">The sequence shown here is derived from an EMBL/GenBank/DDBJ whole genome shotgun (WGS) entry which is preliminary data.</text>
</comment>
<dbReference type="PANTHER" id="PTHR30349">
    <property type="entry name" value="PHAGE INTEGRASE-RELATED"/>
    <property type="match status" value="1"/>
</dbReference>
<dbReference type="SUPFAM" id="SSF56349">
    <property type="entry name" value="DNA breaking-rejoining enzymes"/>
    <property type="match status" value="1"/>
</dbReference>
<dbReference type="PROSITE" id="PS51900">
    <property type="entry name" value="CB"/>
    <property type="match status" value="1"/>
</dbReference>
<dbReference type="PANTHER" id="PTHR30349:SF81">
    <property type="entry name" value="TYROSINE RECOMBINASE XERC"/>
    <property type="match status" value="1"/>
</dbReference>
<organism evidence="9 10">
    <name type="scientific">Mogibacterium kristiansenii</name>
    <dbReference type="NCBI Taxonomy" id="2606708"/>
    <lineage>
        <taxon>Bacteria</taxon>
        <taxon>Bacillati</taxon>
        <taxon>Bacillota</taxon>
        <taxon>Clostridia</taxon>
        <taxon>Peptostreptococcales</taxon>
        <taxon>Anaerovoracaceae</taxon>
        <taxon>Mogibacterium</taxon>
    </lineage>
</organism>
<dbReference type="InterPro" id="IPR011010">
    <property type="entry name" value="DNA_brk_join_enz"/>
</dbReference>
<dbReference type="RefSeq" id="WP_154554309.1">
    <property type="nucleotide sequence ID" value="NZ_JAQXUZ010000002.1"/>
</dbReference>
<feature type="domain" description="Core-binding (CB)" evidence="8">
    <location>
        <begin position="1"/>
        <end position="81"/>
    </location>
</feature>
<keyword evidence="10" id="KW-1185">Reference proteome</keyword>
<dbReference type="GO" id="GO:0006310">
    <property type="term" value="P:DNA recombination"/>
    <property type="evidence" value="ECO:0007669"/>
    <property type="project" value="UniProtKB-KW"/>
</dbReference>
<evidence type="ECO:0000259" key="7">
    <source>
        <dbReference type="PROSITE" id="PS51898"/>
    </source>
</evidence>
<feature type="domain" description="Tyr recombinase" evidence="7">
    <location>
        <begin position="102"/>
        <end position="286"/>
    </location>
</feature>
<dbReference type="Gene3D" id="1.10.150.130">
    <property type="match status" value="1"/>
</dbReference>
<sequence length="292" mass="33770">MDAFIEYLKNTKNKAENTLVAYRRDLKAFEVFLEGRGGKSLNDCKESDAAAYILELNNESKSKATINRKISSLRAFYDYKIDEGERETNPFQKIKSAKNDKRQIEFLTVEEVNHMLSLPDDSAKGIRDKALLEFMYGTGARVTELVRLRFSDMNLRMNFVTLKDNDGESRIVPIGSYAHAAMKKYMDEAYEEIKGEPREEDDYIFINFRGQALTRQGIWKILKEYGKEMDIEERMTPQILRNSFAVHILQNGGDLKTLQELMGFEDMSVGIAYLAVLNVRIRDVYQRTHPRA</sequence>
<protein>
    <submittedName>
        <fullName evidence="9">Tyrosine-type recombinase/integrase</fullName>
    </submittedName>
</protein>
<keyword evidence="3" id="KW-0229">DNA integration</keyword>
<name>A0A6N7XLC9_9FIRM</name>
<dbReference type="AlphaFoldDB" id="A0A6N7XLC9"/>
<comment type="similarity">
    <text evidence="2">Belongs to the 'phage' integrase family.</text>
</comment>
<dbReference type="GO" id="GO:0003677">
    <property type="term" value="F:DNA binding"/>
    <property type="evidence" value="ECO:0007669"/>
    <property type="project" value="UniProtKB-UniRule"/>
</dbReference>
<evidence type="ECO:0000256" key="1">
    <source>
        <dbReference type="ARBA" id="ARBA00003283"/>
    </source>
</evidence>
<dbReference type="InterPro" id="IPR002104">
    <property type="entry name" value="Integrase_catalytic"/>
</dbReference>
<dbReference type="InterPro" id="IPR013762">
    <property type="entry name" value="Integrase-like_cat_sf"/>
</dbReference>
<dbReference type="PROSITE" id="PS51898">
    <property type="entry name" value="TYR_RECOMBINASE"/>
    <property type="match status" value="1"/>
</dbReference>
<keyword evidence="5" id="KW-0233">DNA recombination</keyword>
<proteinExistence type="inferred from homology"/>
<evidence type="ECO:0000313" key="9">
    <source>
        <dbReference type="EMBL" id="MST70746.1"/>
    </source>
</evidence>
<evidence type="ECO:0000259" key="8">
    <source>
        <dbReference type="PROSITE" id="PS51900"/>
    </source>
</evidence>
<evidence type="ECO:0000256" key="6">
    <source>
        <dbReference type="PROSITE-ProRule" id="PRU01248"/>
    </source>
</evidence>
<evidence type="ECO:0000256" key="3">
    <source>
        <dbReference type="ARBA" id="ARBA00022908"/>
    </source>
</evidence>
<keyword evidence="4 6" id="KW-0238">DNA-binding</keyword>
<reference evidence="9 10" key="1">
    <citation type="submission" date="2019-08" db="EMBL/GenBank/DDBJ databases">
        <title>In-depth cultivation of the pig gut microbiome towards novel bacterial diversity and tailored functional studies.</title>
        <authorList>
            <person name="Wylensek D."/>
            <person name="Hitch T.C.A."/>
            <person name="Clavel T."/>
        </authorList>
    </citation>
    <scope>NUCLEOTIDE SEQUENCE [LARGE SCALE GENOMIC DNA]</scope>
    <source>
        <strain evidence="9 10">WCA-MUC-591-APC-4B</strain>
    </source>
</reference>